<reference evidence="3" key="1">
    <citation type="journal article" date="2019" name="Int. J. Syst. Evol. Microbiol.">
        <title>The Global Catalogue of Microorganisms (GCM) 10K type strain sequencing project: providing services to taxonomists for standard genome sequencing and annotation.</title>
        <authorList>
            <consortium name="The Broad Institute Genomics Platform"/>
            <consortium name="The Broad Institute Genome Sequencing Center for Infectious Disease"/>
            <person name="Wu L."/>
            <person name="Ma J."/>
        </authorList>
    </citation>
    <scope>NUCLEOTIDE SEQUENCE [LARGE SCALE GENOMIC DNA]</scope>
    <source>
        <strain evidence="3">JCM 16545</strain>
    </source>
</reference>
<comment type="caution">
    <text evidence="2">The sequence shown here is derived from an EMBL/GenBank/DDBJ whole genome shotgun (WGS) entry which is preliminary data.</text>
</comment>
<dbReference type="RefSeq" id="WP_377095736.1">
    <property type="nucleotide sequence ID" value="NZ_JBHSJM010000001.1"/>
</dbReference>
<accession>A0ABW5E2Y0</accession>
<keyword evidence="1" id="KW-0175">Coiled coil</keyword>
<evidence type="ECO:0000256" key="1">
    <source>
        <dbReference type="SAM" id="Coils"/>
    </source>
</evidence>
<feature type="coiled-coil region" evidence="1">
    <location>
        <begin position="19"/>
        <end position="62"/>
    </location>
</feature>
<dbReference type="Proteomes" id="UP001597297">
    <property type="component" value="Unassembled WGS sequence"/>
</dbReference>
<name>A0ABW5E2Y0_9BACT</name>
<organism evidence="2 3">
    <name type="scientific">Rubritalea spongiae</name>
    <dbReference type="NCBI Taxonomy" id="430797"/>
    <lineage>
        <taxon>Bacteria</taxon>
        <taxon>Pseudomonadati</taxon>
        <taxon>Verrucomicrobiota</taxon>
        <taxon>Verrucomicrobiia</taxon>
        <taxon>Verrucomicrobiales</taxon>
        <taxon>Rubritaleaceae</taxon>
        <taxon>Rubritalea</taxon>
    </lineage>
</organism>
<sequence>MKLYKIIGLCTPLVAFTACEKQESTSDKVEETVEDALDQRPAEEVQDAGEDIKENVEDAAEETGDAIKEATD</sequence>
<protein>
    <submittedName>
        <fullName evidence="2">YtxH domain-containing protein</fullName>
    </submittedName>
</protein>
<proteinExistence type="predicted"/>
<gene>
    <name evidence="2" type="ORF">ACFSQZ_09875</name>
</gene>
<dbReference type="PROSITE" id="PS51257">
    <property type="entry name" value="PROKAR_LIPOPROTEIN"/>
    <property type="match status" value="1"/>
</dbReference>
<keyword evidence="3" id="KW-1185">Reference proteome</keyword>
<dbReference type="EMBL" id="JBHUJC010000027">
    <property type="protein sequence ID" value="MFD2276776.1"/>
    <property type="molecule type" value="Genomic_DNA"/>
</dbReference>
<evidence type="ECO:0000313" key="2">
    <source>
        <dbReference type="EMBL" id="MFD2276776.1"/>
    </source>
</evidence>
<evidence type="ECO:0000313" key="3">
    <source>
        <dbReference type="Proteomes" id="UP001597297"/>
    </source>
</evidence>